<name>A0A1T5GSV0_9FLAO</name>
<evidence type="ECO:0000313" key="1">
    <source>
        <dbReference type="EMBL" id="SKC11481.1"/>
    </source>
</evidence>
<accession>A0A1T5GSV0</accession>
<evidence type="ECO:0000313" key="2">
    <source>
        <dbReference type="Proteomes" id="UP000191112"/>
    </source>
</evidence>
<gene>
    <name evidence="1" type="ORF">SAMN05660477_03114</name>
</gene>
<sequence length="48" mass="5717">MTKEAKNIRKTKILKGLEKAYEKMLEFKKEKNSEIVIIRENKIVKVKP</sequence>
<dbReference type="STRING" id="619805.SAMN05660477_03114"/>
<dbReference type="EMBL" id="FUYZ01000018">
    <property type="protein sequence ID" value="SKC11481.1"/>
    <property type="molecule type" value="Genomic_DNA"/>
</dbReference>
<keyword evidence="2" id="KW-1185">Reference proteome</keyword>
<protein>
    <submittedName>
        <fullName evidence="1">Uncharacterized protein</fullName>
    </submittedName>
</protein>
<reference evidence="1 2" key="1">
    <citation type="submission" date="2017-02" db="EMBL/GenBank/DDBJ databases">
        <authorList>
            <person name="Peterson S.W."/>
        </authorList>
    </citation>
    <scope>NUCLEOTIDE SEQUENCE [LARGE SCALE GENOMIC DNA]</scope>
    <source>
        <strain evidence="1 2">DSM 22323</strain>
    </source>
</reference>
<organism evidence="1 2">
    <name type="scientific">Soonwooa buanensis</name>
    <dbReference type="NCBI Taxonomy" id="619805"/>
    <lineage>
        <taxon>Bacteria</taxon>
        <taxon>Pseudomonadati</taxon>
        <taxon>Bacteroidota</taxon>
        <taxon>Flavobacteriia</taxon>
        <taxon>Flavobacteriales</taxon>
        <taxon>Weeksellaceae</taxon>
        <taxon>Chryseobacterium group</taxon>
        <taxon>Soonwooa</taxon>
    </lineage>
</organism>
<dbReference type="RefSeq" id="WP_185116725.1">
    <property type="nucleotide sequence ID" value="NZ_FUYZ01000018.1"/>
</dbReference>
<proteinExistence type="predicted"/>
<dbReference type="AlphaFoldDB" id="A0A1T5GSV0"/>
<dbReference type="Proteomes" id="UP000191112">
    <property type="component" value="Unassembled WGS sequence"/>
</dbReference>